<feature type="domain" description="K Homology" evidence="3">
    <location>
        <begin position="329"/>
        <end position="394"/>
    </location>
</feature>
<feature type="region of interest" description="Disordered" evidence="2">
    <location>
        <begin position="1"/>
        <end position="71"/>
    </location>
</feature>
<name>A0AAF0F966_9BASI</name>
<dbReference type="AlphaFoldDB" id="A0AAF0F966"/>
<feature type="domain" description="K Homology" evidence="3">
    <location>
        <begin position="476"/>
        <end position="558"/>
    </location>
</feature>
<accession>A0AAF0F966</accession>
<reference evidence="4" key="1">
    <citation type="submission" date="2023-02" db="EMBL/GenBank/DDBJ databases">
        <title>Mating type loci evolution in Malassezia.</title>
        <authorList>
            <person name="Coelho M.A."/>
        </authorList>
    </citation>
    <scope>NUCLEOTIDE SEQUENCE</scope>
    <source>
        <strain evidence="4">CBS 14136</strain>
    </source>
</reference>
<feature type="domain" description="K Homology" evidence="3">
    <location>
        <begin position="654"/>
        <end position="725"/>
    </location>
</feature>
<dbReference type="PANTHER" id="PTHR10288">
    <property type="entry name" value="KH DOMAIN CONTAINING RNA BINDING PROTEIN"/>
    <property type="match status" value="1"/>
</dbReference>
<dbReference type="InterPro" id="IPR004088">
    <property type="entry name" value="KH_dom_type_1"/>
</dbReference>
<feature type="domain" description="K Homology" evidence="3">
    <location>
        <begin position="566"/>
        <end position="645"/>
    </location>
</feature>
<feature type="domain" description="K Homology" evidence="3">
    <location>
        <begin position="956"/>
        <end position="1042"/>
    </location>
</feature>
<dbReference type="Gene3D" id="3.30.1370.10">
    <property type="entry name" value="K Homology domain, type 1"/>
    <property type="match status" value="9"/>
</dbReference>
<dbReference type="GO" id="GO:0003723">
    <property type="term" value="F:RNA binding"/>
    <property type="evidence" value="ECO:0007669"/>
    <property type="project" value="InterPro"/>
</dbReference>
<organism evidence="4 5">
    <name type="scientific">Malassezia psittaci</name>
    <dbReference type="NCBI Taxonomy" id="1821823"/>
    <lineage>
        <taxon>Eukaryota</taxon>
        <taxon>Fungi</taxon>
        <taxon>Dikarya</taxon>
        <taxon>Basidiomycota</taxon>
        <taxon>Ustilaginomycotina</taxon>
        <taxon>Malasseziomycetes</taxon>
        <taxon>Malasseziales</taxon>
        <taxon>Malasseziaceae</taxon>
        <taxon>Malassezia</taxon>
    </lineage>
</organism>
<dbReference type="SUPFAM" id="SSF54791">
    <property type="entry name" value="Eukaryotic type KH-domain (KH-domain type I)"/>
    <property type="match status" value="9"/>
</dbReference>
<feature type="domain" description="K Homology" evidence="3">
    <location>
        <begin position="729"/>
        <end position="799"/>
    </location>
</feature>
<keyword evidence="5" id="KW-1185">Reference proteome</keyword>
<dbReference type="Proteomes" id="UP001214628">
    <property type="component" value="Chromosome 6"/>
</dbReference>
<sequence length="1060" mass="115144">MASDGAREQFARPGVAQMTEGGPMADPFPSLNFPEIHTNGPSRTSGTNPRPSARPDMESQDAFPSLGAGANAKPPAWVSHVPVIQRVMHQTSLQLRLEEDQLARLSQLLQRVQAKCPRVKIEAGTTRKTNVTTFILKGTNEDSVQAAKKELTALFARRVTLSVWIPASLRAYVIGAGGKNIKAITEETGVRIQIPPRTSSDPVHEAQDPLLDEQVEVVIEGDEVNALQAQARIEALVAERTSKLTQRITDIDPTYYPFIAGARNAHALRLSETLGNGEANVHVPPRSALYAREGADRDRDLAIVVNGDRNAVQSIVSAIHQDVARWKSQFRTLSMNIPKRQHSLLIGDNAADILEATGCVIELPSAQDPSDSVLIRGPQQQLPHALTAALDKASAVSIQNLALDSLHPDADPRHAKHLAHWLAMRAPSRMARAQGVQVYYPRVNSGSHLVEVVGPDAQHVAHVASELEQLARPIEPSLIRTVDLDPLAHGMVIGKKGQNLKSYEARGVDVLIPPENSGNSEIVLVLGRPEGLQNLPASGPERAQGADAVLDSVASDLRQIATTAADMRTEQLEIPARYHKAIVGPDGTVLNAIIGDDPLMINVGAARDARAKNYAPRPLTEDSILVRGTQEAVQRAIAQLQQIAHDAEQDQIVHSHVEELQVPSQFIPHLIGRGGSGIAKLREELGVKIDIPEPDERRSGPATIRITGRKECAEEARTRLATQAKRLADEQTVMMTVPASMYGAVIGPGGKYVTRLQDKYDVRIHFPPERQASEDGQVSLRGSKKGVAEAKAEIADLIEYEKQNSYTETIRVSGKAVPKLLGRNGATINQLRLDTGAQIDLERKEGGASLRLRGTRAAVEAAREIINEIVAQADSEAVYTLQIPSRFHGNLIGSGGQHLKQLILRAGGPDDSKAHAQYVRFPRGNEPKDSVTIRAPKEIAAKIAEELEAESKKLADRVVYGVAVPPSLHRQLIAKGGTRQSDWQTQQSVSLVLPNWREYKELGEPVNAEALQDTDAKSSIVKVIGPAENVPKVMEDIEKLLAQDQARKQRSNTARIDQDA</sequence>
<evidence type="ECO:0000313" key="4">
    <source>
        <dbReference type="EMBL" id="WFD44958.1"/>
    </source>
</evidence>
<feature type="compositionally biased region" description="Basic and acidic residues" evidence="2">
    <location>
        <begin position="1"/>
        <end position="10"/>
    </location>
</feature>
<dbReference type="InterPro" id="IPR004087">
    <property type="entry name" value="KH_dom"/>
</dbReference>
<evidence type="ECO:0000313" key="5">
    <source>
        <dbReference type="Proteomes" id="UP001214628"/>
    </source>
</evidence>
<protein>
    <recommendedName>
        <fullName evidence="3">K Homology domain-containing protein</fullName>
    </recommendedName>
</protein>
<dbReference type="Pfam" id="PF00013">
    <property type="entry name" value="KH_1"/>
    <property type="match status" value="7"/>
</dbReference>
<keyword evidence="1" id="KW-0677">Repeat</keyword>
<evidence type="ECO:0000256" key="2">
    <source>
        <dbReference type="SAM" id="MobiDB-lite"/>
    </source>
</evidence>
<feature type="domain" description="K Homology" evidence="3">
    <location>
        <begin position="875"/>
        <end position="952"/>
    </location>
</feature>
<dbReference type="EMBL" id="CP118380">
    <property type="protein sequence ID" value="WFD44958.1"/>
    <property type="molecule type" value="Genomic_DNA"/>
</dbReference>
<feature type="domain" description="K Homology" evidence="3">
    <location>
        <begin position="157"/>
        <end position="238"/>
    </location>
</feature>
<feature type="domain" description="K Homology" evidence="3">
    <location>
        <begin position="804"/>
        <end position="871"/>
    </location>
</feature>
<dbReference type="InterPro" id="IPR036612">
    <property type="entry name" value="KH_dom_type_1_sf"/>
</dbReference>
<evidence type="ECO:0000259" key="3">
    <source>
        <dbReference type="SMART" id="SM00322"/>
    </source>
</evidence>
<feature type="compositionally biased region" description="Polar residues" evidence="2">
    <location>
        <begin position="39"/>
        <end position="50"/>
    </location>
</feature>
<evidence type="ECO:0000256" key="1">
    <source>
        <dbReference type="ARBA" id="ARBA00022737"/>
    </source>
</evidence>
<dbReference type="CDD" id="cd22408">
    <property type="entry name" value="KH-I_Vigilin_rpt4"/>
    <property type="match status" value="1"/>
</dbReference>
<dbReference type="SMART" id="SM00322">
    <property type="entry name" value="KH"/>
    <property type="match status" value="9"/>
</dbReference>
<proteinExistence type="predicted"/>
<gene>
    <name evidence="4" type="ORF">MPSI1_003633</name>
</gene>